<reference evidence="1 2" key="1">
    <citation type="journal article" date="2018" name="Evol. Lett.">
        <title>Horizontal gene cluster transfer increased hallucinogenic mushroom diversity.</title>
        <authorList>
            <person name="Reynolds H.T."/>
            <person name="Vijayakumar V."/>
            <person name="Gluck-Thaler E."/>
            <person name="Korotkin H.B."/>
            <person name="Matheny P.B."/>
            <person name="Slot J.C."/>
        </authorList>
    </citation>
    <scope>NUCLEOTIDE SEQUENCE [LARGE SCALE GENOMIC DNA]</scope>
    <source>
        <strain evidence="1 2">2629</strain>
    </source>
</reference>
<sequence length="251" mass="28111">MAQAPQSEYPGLLMEASTIFSNQCSGHAQIHQEQGEEMKISLQAPDIMKQFMGDVQIGKDPAGLLFYNNAQLDFSIPDQQFKYMTHGTGPTVTIQIDFYHPDSDGEHLLSRFLARVDSQNYPVRVGEGKGTGNWVDFRAGTAQALPIRAEGRTRLYLQFPALKKYVFFETIDESPISNTGGVFIFKDYSAMQDKIGDEAILASWTDDRIEFFIEGHPDNIVGCFYPHAPIGIGKMEKASPTTWKPFDPEDN</sequence>
<dbReference type="AlphaFoldDB" id="A0A409VGY5"/>
<name>A0A409VGY5_9AGAR</name>
<organism evidence="1 2">
    <name type="scientific">Panaeolus cyanescens</name>
    <dbReference type="NCBI Taxonomy" id="181874"/>
    <lineage>
        <taxon>Eukaryota</taxon>
        <taxon>Fungi</taxon>
        <taxon>Dikarya</taxon>
        <taxon>Basidiomycota</taxon>
        <taxon>Agaricomycotina</taxon>
        <taxon>Agaricomycetes</taxon>
        <taxon>Agaricomycetidae</taxon>
        <taxon>Agaricales</taxon>
        <taxon>Agaricineae</taxon>
        <taxon>Galeropsidaceae</taxon>
        <taxon>Panaeolus</taxon>
    </lineage>
</organism>
<dbReference type="InParanoid" id="A0A409VGY5"/>
<dbReference type="OrthoDB" id="2964870at2759"/>
<dbReference type="EMBL" id="NHTK01006064">
    <property type="protein sequence ID" value="PPQ65517.1"/>
    <property type="molecule type" value="Genomic_DNA"/>
</dbReference>
<proteinExistence type="predicted"/>
<comment type="caution">
    <text evidence="1">The sequence shown here is derived from an EMBL/GenBank/DDBJ whole genome shotgun (WGS) entry which is preliminary data.</text>
</comment>
<keyword evidence="2" id="KW-1185">Reference proteome</keyword>
<evidence type="ECO:0000313" key="1">
    <source>
        <dbReference type="EMBL" id="PPQ65517.1"/>
    </source>
</evidence>
<accession>A0A409VGY5</accession>
<protein>
    <submittedName>
        <fullName evidence="1">Uncharacterized protein</fullName>
    </submittedName>
</protein>
<dbReference type="Proteomes" id="UP000284842">
    <property type="component" value="Unassembled WGS sequence"/>
</dbReference>
<gene>
    <name evidence="1" type="ORF">CVT24_010813</name>
</gene>
<evidence type="ECO:0000313" key="2">
    <source>
        <dbReference type="Proteomes" id="UP000284842"/>
    </source>
</evidence>